<protein>
    <submittedName>
        <fullName evidence="1">Uncharacterized protein</fullName>
    </submittedName>
</protein>
<dbReference type="RefSeq" id="WP_203959758.1">
    <property type="nucleotide sequence ID" value="NZ_AP023355.1"/>
</dbReference>
<proteinExistence type="predicted"/>
<dbReference type="KEGG" id="atl:Athai_02570"/>
<dbReference type="AlphaFoldDB" id="A0A7R7DJD1"/>
<evidence type="ECO:0000313" key="1">
    <source>
        <dbReference type="EMBL" id="BCJ32754.1"/>
    </source>
</evidence>
<organism evidence="1 2">
    <name type="scientific">Actinocatenispora thailandica</name>
    <dbReference type="NCBI Taxonomy" id="227318"/>
    <lineage>
        <taxon>Bacteria</taxon>
        <taxon>Bacillati</taxon>
        <taxon>Actinomycetota</taxon>
        <taxon>Actinomycetes</taxon>
        <taxon>Micromonosporales</taxon>
        <taxon>Micromonosporaceae</taxon>
        <taxon>Actinocatenispora</taxon>
    </lineage>
</organism>
<accession>A0A7R7DJD1</accession>
<reference evidence="1 2" key="1">
    <citation type="submission" date="2020-08" db="EMBL/GenBank/DDBJ databases">
        <title>Whole genome shotgun sequence of Actinocatenispora thailandica NBRC 105041.</title>
        <authorList>
            <person name="Komaki H."/>
            <person name="Tamura T."/>
        </authorList>
    </citation>
    <scope>NUCLEOTIDE SEQUENCE [LARGE SCALE GENOMIC DNA]</scope>
    <source>
        <strain evidence="1 2">NBRC 105041</strain>
    </source>
</reference>
<evidence type="ECO:0000313" key="2">
    <source>
        <dbReference type="Proteomes" id="UP000611640"/>
    </source>
</evidence>
<keyword evidence="2" id="KW-1185">Reference proteome</keyword>
<gene>
    <name evidence="1" type="ORF">Athai_02570</name>
</gene>
<dbReference type="Proteomes" id="UP000611640">
    <property type="component" value="Chromosome"/>
</dbReference>
<dbReference type="EMBL" id="AP023355">
    <property type="protein sequence ID" value="BCJ32754.1"/>
    <property type="molecule type" value="Genomic_DNA"/>
</dbReference>
<sequence>MLKEMKQEGPIRDLGRKTWRGKQYEVYSVTSTKPVIGDGSYDTTQAWVGVESGYVEKLESWQAPKGAKALPTGLVFSHFGDPVHVVKPPVG</sequence>
<name>A0A7R7DJD1_9ACTN</name>